<dbReference type="AlphaFoldDB" id="A0ABD2LSV7"/>
<reference evidence="1 2" key="1">
    <citation type="submission" date="2024-10" db="EMBL/GenBank/DDBJ databases">
        <authorList>
            <person name="Kim D."/>
        </authorList>
    </citation>
    <scope>NUCLEOTIDE SEQUENCE [LARGE SCALE GENOMIC DNA]</scope>
    <source>
        <strain evidence="1">BH-2024</strain>
    </source>
</reference>
<keyword evidence="2" id="KW-1185">Reference proteome</keyword>
<dbReference type="EMBL" id="JBICBT010000285">
    <property type="protein sequence ID" value="KAL3118322.1"/>
    <property type="molecule type" value="Genomic_DNA"/>
</dbReference>
<dbReference type="Proteomes" id="UP001620626">
    <property type="component" value="Unassembled WGS sequence"/>
</dbReference>
<organism evidence="1 2">
    <name type="scientific">Heterodera trifolii</name>
    <dbReference type="NCBI Taxonomy" id="157864"/>
    <lineage>
        <taxon>Eukaryota</taxon>
        <taxon>Metazoa</taxon>
        <taxon>Ecdysozoa</taxon>
        <taxon>Nematoda</taxon>
        <taxon>Chromadorea</taxon>
        <taxon>Rhabditida</taxon>
        <taxon>Tylenchina</taxon>
        <taxon>Tylenchomorpha</taxon>
        <taxon>Tylenchoidea</taxon>
        <taxon>Heteroderidae</taxon>
        <taxon>Heteroderinae</taxon>
        <taxon>Heterodera</taxon>
    </lineage>
</organism>
<name>A0ABD2LSV7_9BILA</name>
<comment type="caution">
    <text evidence="1">The sequence shown here is derived from an EMBL/GenBank/DDBJ whole genome shotgun (WGS) entry which is preliminary data.</text>
</comment>
<gene>
    <name evidence="1" type="ORF">niasHT_005525</name>
</gene>
<protein>
    <recommendedName>
        <fullName evidence="3">F-box domain-containing protein</fullName>
    </recommendedName>
</protein>
<evidence type="ECO:0008006" key="3">
    <source>
        <dbReference type="Google" id="ProtNLM"/>
    </source>
</evidence>
<proteinExistence type="predicted"/>
<evidence type="ECO:0000313" key="1">
    <source>
        <dbReference type="EMBL" id="KAL3118322.1"/>
    </source>
</evidence>
<evidence type="ECO:0000313" key="2">
    <source>
        <dbReference type="Proteomes" id="UP001620626"/>
    </source>
</evidence>
<sequence>MSENRKEAEEKMAKAIFISADCWLCVFDLLPPSQLGLGIALISHRFDFYVDEHFKTRKWALKPMRICHKIRKNGKKKMEIVSSDWKSMQIPRIQMPHKVIGFKHIDISYIDRNVIAFLRRFRQLSTACQINLSIPTCNERILEFLLRNIWPMFGKNIHGMGLFANTLRRLRQFVPSILNDCPSLHVVYFYGPDLFSEFPADDNAMASDGQAVAKWLFTPRPDNVPKVLKCYFHIDERILASKLEAFKPVFASASSAVNFIFVVRFPPSFATSVVPFDLTNEFTQEQLALKRTAYIDCFLLVRCPIARDANKWTKWENEAIYWRFYEPWNQIDIQIDDERQIGDGLLDSTPGPSDQKK</sequence>
<accession>A0ABD2LSV7</accession>